<dbReference type="OrthoDB" id="7858822at2"/>
<dbReference type="RefSeq" id="WP_147160183.1">
    <property type="nucleotide sequence ID" value="NZ_BJYR01000018.1"/>
</dbReference>
<sequence length="112" mass="12043">MTSHTVCFVETGETLACTDDRSLLASMERLGRKGIPVGCRNGGCGVCKVRVIAGTCERRVMSRAHVSHDEERDGYALACRITPSSDLAVQVVGKMIRAFPERTGANAEKTGE</sequence>
<dbReference type="Pfam" id="PF00111">
    <property type="entry name" value="Fer2"/>
    <property type="match status" value="1"/>
</dbReference>
<evidence type="ECO:0000313" key="3">
    <source>
        <dbReference type="Proteomes" id="UP000321464"/>
    </source>
</evidence>
<dbReference type="Gene3D" id="3.10.20.30">
    <property type="match status" value="1"/>
</dbReference>
<name>A0A512AML0_9SPHN</name>
<dbReference type="EMBL" id="BJYR01000018">
    <property type="protein sequence ID" value="GEO00847.1"/>
    <property type="molecule type" value="Genomic_DNA"/>
</dbReference>
<keyword evidence="3" id="KW-1185">Reference proteome</keyword>
<dbReference type="PROSITE" id="PS51085">
    <property type="entry name" value="2FE2S_FER_2"/>
    <property type="match status" value="1"/>
</dbReference>
<organism evidence="2 3">
    <name type="scientific">Novosphingobium sediminis</name>
    <dbReference type="NCBI Taxonomy" id="707214"/>
    <lineage>
        <taxon>Bacteria</taxon>
        <taxon>Pseudomonadati</taxon>
        <taxon>Pseudomonadota</taxon>
        <taxon>Alphaproteobacteria</taxon>
        <taxon>Sphingomonadales</taxon>
        <taxon>Sphingomonadaceae</taxon>
        <taxon>Novosphingobium</taxon>
    </lineage>
</organism>
<feature type="domain" description="2Fe-2S ferredoxin-type" evidence="1">
    <location>
        <begin position="4"/>
        <end position="95"/>
    </location>
</feature>
<dbReference type="Proteomes" id="UP000321464">
    <property type="component" value="Unassembled WGS sequence"/>
</dbReference>
<dbReference type="SUPFAM" id="SSF54292">
    <property type="entry name" value="2Fe-2S ferredoxin-like"/>
    <property type="match status" value="1"/>
</dbReference>
<dbReference type="InterPro" id="IPR006058">
    <property type="entry name" value="2Fe2S_fd_BS"/>
</dbReference>
<reference evidence="2 3" key="1">
    <citation type="submission" date="2019-07" db="EMBL/GenBank/DDBJ databases">
        <title>Whole genome shotgun sequence of Novosphingobium sediminis NBRC 106119.</title>
        <authorList>
            <person name="Hosoyama A."/>
            <person name="Uohara A."/>
            <person name="Ohji S."/>
            <person name="Ichikawa N."/>
        </authorList>
    </citation>
    <scope>NUCLEOTIDE SEQUENCE [LARGE SCALE GENOMIC DNA]</scope>
    <source>
        <strain evidence="2 3">NBRC 106119</strain>
    </source>
</reference>
<dbReference type="InterPro" id="IPR001041">
    <property type="entry name" value="2Fe-2S_ferredoxin-type"/>
</dbReference>
<dbReference type="CDD" id="cd00207">
    <property type="entry name" value="fer2"/>
    <property type="match status" value="1"/>
</dbReference>
<dbReference type="AlphaFoldDB" id="A0A512AML0"/>
<proteinExistence type="predicted"/>
<accession>A0A512AML0</accession>
<gene>
    <name evidence="2" type="ORF">NSE01_26790</name>
</gene>
<protein>
    <recommendedName>
        <fullName evidence="1">2Fe-2S ferredoxin-type domain-containing protein</fullName>
    </recommendedName>
</protein>
<dbReference type="InterPro" id="IPR012675">
    <property type="entry name" value="Beta-grasp_dom_sf"/>
</dbReference>
<comment type="caution">
    <text evidence="2">The sequence shown here is derived from an EMBL/GenBank/DDBJ whole genome shotgun (WGS) entry which is preliminary data.</text>
</comment>
<dbReference type="GO" id="GO:0051537">
    <property type="term" value="F:2 iron, 2 sulfur cluster binding"/>
    <property type="evidence" value="ECO:0007669"/>
    <property type="project" value="InterPro"/>
</dbReference>
<dbReference type="PROSITE" id="PS00197">
    <property type="entry name" value="2FE2S_FER_1"/>
    <property type="match status" value="1"/>
</dbReference>
<dbReference type="InterPro" id="IPR036010">
    <property type="entry name" value="2Fe-2S_ferredoxin-like_sf"/>
</dbReference>
<evidence type="ECO:0000259" key="1">
    <source>
        <dbReference type="PROSITE" id="PS51085"/>
    </source>
</evidence>
<evidence type="ECO:0000313" key="2">
    <source>
        <dbReference type="EMBL" id="GEO00847.1"/>
    </source>
</evidence>